<dbReference type="RefSeq" id="WP_163126770.1">
    <property type="nucleotide sequence ID" value="NZ_CBDDTQ010000005.1"/>
</dbReference>
<reference evidence="2" key="1">
    <citation type="submission" date="2022-01" db="EMBL/GenBank/DDBJ databases">
        <authorList>
            <person name="Karlyshev A.V."/>
            <person name="Jaspars M."/>
        </authorList>
    </citation>
    <scope>NUCLEOTIDE SEQUENCE</scope>
    <source>
        <strain evidence="2">AGSA3-2</strain>
    </source>
</reference>
<dbReference type="EMBL" id="JAJVKT010000012">
    <property type="protein sequence ID" value="MCE7509185.1"/>
    <property type="molecule type" value="Genomic_DNA"/>
</dbReference>
<evidence type="ECO:0000313" key="3">
    <source>
        <dbReference type="Proteomes" id="UP001107961"/>
    </source>
</evidence>
<organism evidence="2 3">
    <name type="scientific">Alloalcanivorax xenomutans</name>
    <dbReference type="NCBI Taxonomy" id="1094342"/>
    <lineage>
        <taxon>Bacteria</taxon>
        <taxon>Pseudomonadati</taxon>
        <taxon>Pseudomonadota</taxon>
        <taxon>Gammaproteobacteria</taxon>
        <taxon>Oceanospirillales</taxon>
        <taxon>Alcanivoracaceae</taxon>
        <taxon>Alloalcanivorax</taxon>
    </lineage>
</organism>
<feature type="region of interest" description="Disordered" evidence="1">
    <location>
        <begin position="189"/>
        <end position="218"/>
    </location>
</feature>
<sequence>MDILMRHKEAQLTRALLTYAAECLHDGDYAALRDLGFGEEELRSLQSLTIETVTLLSHHLQLHGHVLQVRLDRGAFRQLLAQVHRESERTHLKRELVRREAPAELMAVLYSMGVREYTGLRRAVRLTRGPGRPPDPDEATIEVVWRAWKNHHGERDPAELTPEDWLALSERTGRDLRVIYRILSECPVPSAQRAGKRGSQRDSRSTRSESGSRRAVGQ</sequence>
<evidence type="ECO:0000256" key="1">
    <source>
        <dbReference type="SAM" id="MobiDB-lite"/>
    </source>
</evidence>
<dbReference type="AlphaFoldDB" id="A0A9Q3W5L5"/>
<keyword evidence="3" id="KW-1185">Reference proteome</keyword>
<gene>
    <name evidence="2" type="ORF">LZG35_11105</name>
</gene>
<evidence type="ECO:0000313" key="2">
    <source>
        <dbReference type="EMBL" id="MCE7509185.1"/>
    </source>
</evidence>
<proteinExistence type="predicted"/>
<name>A0A9Q3W5L5_9GAMM</name>
<protein>
    <submittedName>
        <fullName evidence="2">DUF2857 domain-containing protein</fullName>
    </submittedName>
</protein>
<dbReference type="Proteomes" id="UP001107961">
    <property type="component" value="Unassembled WGS sequence"/>
</dbReference>
<feature type="compositionally biased region" description="Basic and acidic residues" evidence="1">
    <location>
        <begin position="199"/>
        <end position="212"/>
    </location>
</feature>
<dbReference type="InterPro" id="IPR021364">
    <property type="entry name" value="DUF2857"/>
</dbReference>
<comment type="caution">
    <text evidence="2">The sequence shown here is derived from an EMBL/GenBank/DDBJ whole genome shotgun (WGS) entry which is preliminary data.</text>
</comment>
<dbReference type="Pfam" id="PF11198">
    <property type="entry name" value="DUF2857"/>
    <property type="match status" value="1"/>
</dbReference>
<accession>A0A9Q3W5L5</accession>